<organism evidence="1">
    <name type="scientific">hydrothermal vent metagenome</name>
    <dbReference type="NCBI Taxonomy" id="652676"/>
    <lineage>
        <taxon>unclassified sequences</taxon>
        <taxon>metagenomes</taxon>
        <taxon>ecological metagenomes</taxon>
    </lineage>
</organism>
<gene>
    <name evidence="1" type="ORF">MNBD_GAMMA04-1379</name>
</gene>
<feature type="non-terminal residue" evidence="1">
    <location>
        <position position="24"/>
    </location>
</feature>
<protein>
    <submittedName>
        <fullName evidence="1">Uncharacterized protein</fullName>
    </submittedName>
</protein>
<sequence>MNDFLPSITAGNENYIKALQENSN</sequence>
<name>A0A3B0W895_9ZZZZ</name>
<dbReference type="AlphaFoldDB" id="A0A3B0W895"/>
<evidence type="ECO:0000313" key="1">
    <source>
        <dbReference type="EMBL" id="VAW48573.1"/>
    </source>
</evidence>
<dbReference type="EMBL" id="UOFB01000275">
    <property type="protein sequence ID" value="VAW48573.1"/>
    <property type="molecule type" value="Genomic_DNA"/>
</dbReference>
<reference evidence="1" key="1">
    <citation type="submission" date="2018-06" db="EMBL/GenBank/DDBJ databases">
        <authorList>
            <person name="Zhirakovskaya E."/>
        </authorList>
    </citation>
    <scope>NUCLEOTIDE SEQUENCE</scope>
</reference>
<accession>A0A3B0W895</accession>
<proteinExistence type="predicted"/>